<dbReference type="PANTHER" id="PTHR34980:SF3">
    <property type="entry name" value="BLR8105 PROTEIN"/>
    <property type="match status" value="1"/>
</dbReference>
<keyword evidence="3" id="KW-1185">Reference proteome</keyword>
<feature type="transmembrane region" description="Helical" evidence="1">
    <location>
        <begin position="139"/>
        <end position="160"/>
    </location>
</feature>
<name>A0ABW7GAE3_9BURK</name>
<feature type="transmembrane region" description="Helical" evidence="1">
    <location>
        <begin position="69"/>
        <end position="88"/>
    </location>
</feature>
<proteinExistence type="predicted"/>
<keyword evidence="1" id="KW-0472">Membrane</keyword>
<dbReference type="PANTHER" id="PTHR34980">
    <property type="entry name" value="INNER MEMBRANE PROTEIN-RELATED-RELATED"/>
    <property type="match status" value="1"/>
</dbReference>
<evidence type="ECO:0000256" key="1">
    <source>
        <dbReference type="SAM" id="Phobius"/>
    </source>
</evidence>
<keyword evidence="1" id="KW-1133">Transmembrane helix</keyword>
<dbReference type="InterPro" id="IPR008523">
    <property type="entry name" value="DUF805"/>
</dbReference>
<dbReference type="Proteomes" id="UP001606305">
    <property type="component" value="Unassembled WGS sequence"/>
</dbReference>
<reference evidence="2 3" key="1">
    <citation type="submission" date="2024-09" db="EMBL/GenBank/DDBJ databases">
        <title>Novel species of the genus Pelomonas and Roseateles isolated from streams.</title>
        <authorList>
            <person name="Lu H."/>
        </authorList>
    </citation>
    <scope>NUCLEOTIDE SEQUENCE [LARGE SCALE GENOMIC DNA]</scope>
    <source>
        <strain evidence="2 3">BYS96W</strain>
    </source>
</reference>
<accession>A0ABW7GAE3</accession>
<organism evidence="2 3">
    <name type="scientific">Pelomonas nitida</name>
    <dbReference type="NCBI Taxonomy" id="3299027"/>
    <lineage>
        <taxon>Bacteria</taxon>
        <taxon>Pseudomonadati</taxon>
        <taxon>Pseudomonadota</taxon>
        <taxon>Betaproteobacteria</taxon>
        <taxon>Burkholderiales</taxon>
        <taxon>Sphaerotilaceae</taxon>
        <taxon>Roseateles</taxon>
    </lineage>
</organism>
<evidence type="ECO:0000313" key="2">
    <source>
        <dbReference type="EMBL" id="MFG6458929.1"/>
    </source>
</evidence>
<protein>
    <submittedName>
        <fullName evidence="2">DUF805 domain-containing protein</fullName>
    </submittedName>
</protein>
<dbReference type="Pfam" id="PF05656">
    <property type="entry name" value="DUF805"/>
    <property type="match status" value="1"/>
</dbReference>
<gene>
    <name evidence="2" type="ORF">ACG00X_18995</name>
</gene>
<feature type="transmembrane region" description="Helical" evidence="1">
    <location>
        <begin position="42"/>
        <end position="63"/>
    </location>
</feature>
<evidence type="ECO:0000313" key="3">
    <source>
        <dbReference type="Proteomes" id="UP001606305"/>
    </source>
</evidence>
<dbReference type="RefSeq" id="WP_394490396.1">
    <property type="nucleotide sequence ID" value="NZ_JBIGIA010000016.1"/>
</dbReference>
<dbReference type="Gene3D" id="3.30.700.10">
    <property type="entry name" value="Glycoprotein, Type 4 Pilin"/>
    <property type="match status" value="1"/>
</dbReference>
<dbReference type="EMBL" id="JBIGIA010000016">
    <property type="protein sequence ID" value="MFG6458929.1"/>
    <property type="molecule type" value="Genomic_DNA"/>
</dbReference>
<keyword evidence="1" id="KW-0812">Transmembrane</keyword>
<feature type="transmembrane region" description="Helical" evidence="1">
    <location>
        <begin position="100"/>
        <end position="119"/>
    </location>
</feature>
<sequence>MNDHTLNHYAPPRARVADLTPDEPAAELRLFSHQGRIGRLRYLAYVTGASMVYGIAISVVTALTITSPVLTMVATLALLVALVWFTMVSGIKRCHDADLSGWWSLLGFIPLVGLAFIVVPGTQGANRFGAPPPSNTWGVRLLAVVLPVVCVIGILAAIAIPQYAIYTAKARAAQQAGQR</sequence>
<comment type="caution">
    <text evidence="2">The sequence shown here is derived from an EMBL/GenBank/DDBJ whole genome shotgun (WGS) entry which is preliminary data.</text>
</comment>